<dbReference type="RefSeq" id="WP_154435310.1">
    <property type="nucleotide sequence ID" value="NZ_VUNC01000005.1"/>
</dbReference>
<protein>
    <recommendedName>
        <fullName evidence="3">HEAT repeat domain-containing protein</fullName>
    </recommendedName>
</protein>
<dbReference type="InterPro" id="IPR011989">
    <property type="entry name" value="ARM-like"/>
</dbReference>
<reference evidence="1 2" key="1">
    <citation type="submission" date="2019-08" db="EMBL/GenBank/DDBJ databases">
        <title>In-depth cultivation of the pig gut microbiome towards novel bacterial diversity and tailored functional studies.</title>
        <authorList>
            <person name="Wylensek D."/>
            <person name="Hitch T.C.A."/>
            <person name="Clavel T."/>
        </authorList>
    </citation>
    <scope>NUCLEOTIDE SEQUENCE [LARGE SCALE GENOMIC DNA]</scope>
    <source>
        <strain evidence="1 2">CA-Schmier-601-WT-1</strain>
    </source>
</reference>
<dbReference type="AlphaFoldDB" id="A0A6N7XS92"/>
<name>A0A6N7XS92_9ACTN</name>
<dbReference type="InterPro" id="IPR016024">
    <property type="entry name" value="ARM-type_fold"/>
</dbReference>
<dbReference type="EMBL" id="VUNC01000005">
    <property type="protein sequence ID" value="MST72799.1"/>
    <property type="molecule type" value="Genomic_DNA"/>
</dbReference>
<keyword evidence="2" id="KW-1185">Reference proteome</keyword>
<organism evidence="1 2">
    <name type="scientific">Olsenella porci</name>
    <dbReference type="NCBI Taxonomy" id="2652279"/>
    <lineage>
        <taxon>Bacteria</taxon>
        <taxon>Bacillati</taxon>
        <taxon>Actinomycetota</taxon>
        <taxon>Coriobacteriia</taxon>
        <taxon>Coriobacteriales</taxon>
        <taxon>Atopobiaceae</taxon>
        <taxon>Olsenella</taxon>
    </lineage>
</organism>
<evidence type="ECO:0000313" key="2">
    <source>
        <dbReference type="Proteomes" id="UP000469325"/>
    </source>
</evidence>
<gene>
    <name evidence="1" type="ORF">FYJ68_06735</name>
</gene>
<dbReference type="Proteomes" id="UP000469325">
    <property type="component" value="Unassembled WGS sequence"/>
</dbReference>
<proteinExistence type="predicted"/>
<sequence>MADQDSKDRAALDVLMGQLSGAGRRGRQEAAHTIEAIAKASPDALVPYAPKLIDALGRPEAQTRWEVLSALSEIAKVDASSVVDAFDGAEASLFDETSAAVRLQAFRFIAQYGATSEQRSEESWPLLDEAIQCYHGDPEYRDMLVCLQEFVQGSISDKVRAAVGARVGFDAQNGRGYTKTFSKQILEECSRK</sequence>
<dbReference type="Gene3D" id="1.25.10.10">
    <property type="entry name" value="Leucine-rich Repeat Variant"/>
    <property type="match status" value="1"/>
</dbReference>
<evidence type="ECO:0000313" key="1">
    <source>
        <dbReference type="EMBL" id="MST72799.1"/>
    </source>
</evidence>
<accession>A0A6N7XS92</accession>
<evidence type="ECO:0008006" key="3">
    <source>
        <dbReference type="Google" id="ProtNLM"/>
    </source>
</evidence>
<comment type="caution">
    <text evidence="1">The sequence shown here is derived from an EMBL/GenBank/DDBJ whole genome shotgun (WGS) entry which is preliminary data.</text>
</comment>
<dbReference type="SUPFAM" id="SSF48371">
    <property type="entry name" value="ARM repeat"/>
    <property type="match status" value="1"/>
</dbReference>